<dbReference type="EC" id="2.3.-.-" evidence="2"/>
<dbReference type="Pfam" id="PF13302">
    <property type="entry name" value="Acetyltransf_3"/>
    <property type="match status" value="1"/>
</dbReference>
<evidence type="ECO:0000313" key="3">
    <source>
        <dbReference type="Proteomes" id="UP001595791"/>
    </source>
</evidence>
<evidence type="ECO:0000259" key="1">
    <source>
        <dbReference type="PROSITE" id="PS51186"/>
    </source>
</evidence>
<dbReference type="EMBL" id="JBHSBU010000001">
    <property type="protein sequence ID" value="MFC4158115.1"/>
    <property type="molecule type" value="Genomic_DNA"/>
</dbReference>
<keyword evidence="2" id="KW-0808">Transferase</keyword>
<keyword evidence="2" id="KW-0012">Acyltransferase</keyword>
<dbReference type="PROSITE" id="PS51186">
    <property type="entry name" value="GNAT"/>
    <property type="match status" value="1"/>
</dbReference>
<dbReference type="PANTHER" id="PTHR43441:SF11">
    <property type="entry name" value="RIBOSOMAL-PROTEIN-SERINE ACETYLTRANSFERASE"/>
    <property type="match status" value="1"/>
</dbReference>
<accession>A0ABV8MLD6</accession>
<name>A0ABV8MLD6_9NEIS</name>
<sequence>MKTPTPPPFPVLHTERLLLRELTPADAEPLYAIHSDHEAMRWFGSDPLTQPQQAFRLIEIFAEWRRAPAPGTRWALVRREDQLLVGTCGLFRWNPNWRNCVVGYELGRAAWGQGLMTEAMRAVLEYGFEVMQVNRIQAEIHPDNLPSIRLVEKLGFALEGVHREQAFWANAYHDLACYSLLQRDWRALQR</sequence>
<comment type="caution">
    <text evidence="2">The sequence shown here is derived from an EMBL/GenBank/DDBJ whole genome shotgun (WGS) entry which is preliminary data.</text>
</comment>
<protein>
    <submittedName>
        <fullName evidence="2">GNAT family N-acetyltransferase</fullName>
        <ecNumber evidence="2">2.3.-.-</ecNumber>
    </submittedName>
</protein>
<dbReference type="Proteomes" id="UP001595791">
    <property type="component" value="Unassembled WGS sequence"/>
</dbReference>
<keyword evidence="3" id="KW-1185">Reference proteome</keyword>
<dbReference type="RefSeq" id="WP_378160449.1">
    <property type="nucleotide sequence ID" value="NZ_JBHSBU010000001.1"/>
</dbReference>
<proteinExistence type="predicted"/>
<evidence type="ECO:0000313" key="2">
    <source>
        <dbReference type="EMBL" id="MFC4158115.1"/>
    </source>
</evidence>
<feature type="domain" description="N-acetyltransferase" evidence="1">
    <location>
        <begin position="17"/>
        <end position="184"/>
    </location>
</feature>
<reference evidence="3" key="1">
    <citation type="journal article" date="2019" name="Int. J. Syst. Evol. Microbiol.">
        <title>The Global Catalogue of Microorganisms (GCM) 10K type strain sequencing project: providing services to taxonomists for standard genome sequencing and annotation.</title>
        <authorList>
            <consortium name="The Broad Institute Genomics Platform"/>
            <consortium name="The Broad Institute Genome Sequencing Center for Infectious Disease"/>
            <person name="Wu L."/>
            <person name="Ma J."/>
        </authorList>
    </citation>
    <scope>NUCLEOTIDE SEQUENCE [LARGE SCALE GENOMIC DNA]</scope>
    <source>
        <strain evidence="3">LMG 29894</strain>
    </source>
</reference>
<dbReference type="InterPro" id="IPR016181">
    <property type="entry name" value="Acyl_CoA_acyltransferase"/>
</dbReference>
<dbReference type="PANTHER" id="PTHR43441">
    <property type="entry name" value="RIBOSOMAL-PROTEIN-SERINE ACETYLTRANSFERASE"/>
    <property type="match status" value="1"/>
</dbReference>
<gene>
    <name evidence="2" type="ORF">ACFOW7_01965</name>
</gene>
<dbReference type="InterPro" id="IPR051908">
    <property type="entry name" value="Ribosomal_N-acetyltransferase"/>
</dbReference>
<organism evidence="2 3">
    <name type="scientific">Chitinimonas lacunae</name>
    <dbReference type="NCBI Taxonomy" id="1963018"/>
    <lineage>
        <taxon>Bacteria</taxon>
        <taxon>Pseudomonadati</taxon>
        <taxon>Pseudomonadota</taxon>
        <taxon>Betaproteobacteria</taxon>
        <taxon>Neisseriales</taxon>
        <taxon>Chitinibacteraceae</taxon>
        <taxon>Chitinimonas</taxon>
    </lineage>
</organism>
<dbReference type="SUPFAM" id="SSF55729">
    <property type="entry name" value="Acyl-CoA N-acyltransferases (Nat)"/>
    <property type="match status" value="1"/>
</dbReference>
<dbReference type="Gene3D" id="3.40.630.30">
    <property type="match status" value="1"/>
</dbReference>
<dbReference type="GO" id="GO:0016746">
    <property type="term" value="F:acyltransferase activity"/>
    <property type="evidence" value="ECO:0007669"/>
    <property type="project" value="UniProtKB-KW"/>
</dbReference>
<dbReference type="InterPro" id="IPR000182">
    <property type="entry name" value="GNAT_dom"/>
</dbReference>